<comment type="caution">
    <text evidence="2">The sequence shown here is derived from an EMBL/GenBank/DDBJ whole genome shotgun (WGS) entry which is preliminary data.</text>
</comment>
<evidence type="ECO:0000313" key="3">
    <source>
        <dbReference type="Proteomes" id="UP001610432"/>
    </source>
</evidence>
<dbReference type="GeneID" id="98144306"/>
<feature type="transmembrane region" description="Helical" evidence="1">
    <location>
        <begin position="20"/>
        <end position="44"/>
    </location>
</feature>
<proteinExistence type="predicted"/>
<reference evidence="2 3" key="1">
    <citation type="submission" date="2024-07" db="EMBL/GenBank/DDBJ databases">
        <title>Section-level genome sequencing and comparative genomics of Aspergillus sections Usti and Cavernicolus.</title>
        <authorList>
            <consortium name="Lawrence Berkeley National Laboratory"/>
            <person name="Nybo J.L."/>
            <person name="Vesth T.C."/>
            <person name="Theobald S."/>
            <person name="Frisvad J.C."/>
            <person name="Larsen T.O."/>
            <person name="Kjaerboelling I."/>
            <person name="Rothschild-Mancinelli K."/>
            <person name="Lyhne E.K."/>
            <person name="Kogle M.E."/>
            <person name="Barry K."/>
            <person name="Clum A."/>
            <person name="Na H."/>
            <person name="Ledsgaard L."/>
            <person name="Lin J."/>
            <person name="Lipzen A."/>
            <person name="Kuo A."/>
            <person name="Riley R."/>
            <person name="Mondo S."/>
            <person name="Labutti K."/>
            <person name="Haridas S."/>
            <person name="Pangalinan J."/>
            <person name="Salamov A.A."/>
            <person name="Simmons B.A."/>
            <person name="Magnuson J.K."/>
            <person name="Chen J."/>
            <person name="Drula E."/>
            <person name="Henrissat B."/>
            <person name="Wiebenga A."/>
            <person name="Lubbers R.J."/>
            <person name="Gomes A.C."/>
            <person name="Macurrencykelacurrency M.R."/>
            <person name="Stajich J."/>
            <person name="Grigoriev I.V."/>
            <person name="Mortensen U.H."/>
            <person name="De Vries R.P."/>
            <person name="Baker S.E."/>
            <person name="Andersen M.R."/>
        </authorList>
    </citation>
    <scope>NUCLEOTIDE SEQUENCE [LARGE SCALE GENOMIC DNA]</scope>
    <source>
        <strain evidence="2 3">CBS 449.75</strain>
    </source>
</reference>
<protein>
    <submittedName>
        <fullName evidence="2">Uncharacterized protein</fullName>
    </submittedName>
</protein>
<sequence>MCWNQARVEEALDPNLPFPIGVSACLNSTCAIILTLAFCSAVLFSKVREPRA</sequence>
<evidence type="ECO:0000313" key="2">
    <source>
        <dbReference type="EMBL" id="KAL2866679.1"/>
    </source>
</evidence>
<accession>A0ABR4LQ53</accession>
<name>A0ABR4LQ53_9EURO</name>
<dbReference type="RefSeq" id="XP_070885658.1">
    <property type="nucleotide sequence ID" value="XM_071029234.1"/>
</dbReference>
<dbReference type="EMBL" id="JBFXLQ010000023">
    <property type="protein sequence ID" value="KAL2866679.1"/>
    <property type="molecule type" value="Genomic_DNA"/>
</dbReference>
<keyword evidence="1" id="KW-1133">Transmembrane helix</keyword>
<dbReference type="PROSITE" id="PS51257">
    <property type="entry name" value="PROKAR_LIPOPROTEIN"/>
    <property type="match status" value="1"/>
</dbReference>
<organism evidence="2 3">
    <name type="scientific">Aspergillus lucknowensis</name>
    <dbReference type="NCBI Taxonomy" id="176173"/>
    <lineage>
        <taxon>Eukaryota</taxon>
        <taxon>Fungi</taxon>
        <taxon>Dikarya</taxon>
        <taxon>Ascomycota</taxon>
        <taxon>Pezizomycotina</taxon>
        <taxon>Eurotiomycetes</taxon>
        <taxon>Eurotiomycetidae</taxon>
        <taxon>Eurotiales</taxon>
        <taxon>Aspergillaceae</taxon>
        <taxon>Aspergillus</taxon>
        <taxon>Aspergillus subgen. Nidulantes</taxon>
    </lineage>
</organism>
<keyword evidence="1" id="KW-0812">Transmembrane</keyword>
<dbReference type="Proteomes" id="UP001610432">
    <property type="component" value="Unassembled WGS sequence"/>
</dbReference>
<gene>
    <name evidence="2" type="ORF">BJX67DRAFT_354552</name>
</gene>
<keyword evidence="1" id="KW-0472">Membrane</keyword>
<evidence type="ECO:0000256" key="1">
    <source>
        <dbReference type="SAM" id="Phobius"/>
    </source>
</evidence>
<keyword evidence="3" id="KW-1185">Reference proteome</keyword>